<gene>
    <name evidence="1" type="ORF">SVUK_LOCUS9848</name>
</gene>
<evidence type="ECO:0000313" key="1">
    <source>
        <dbReference type="EMBL" id="VDM74850.1"/>
    </source>
</evidence>
<accession>A0A3P7IP33</accession>
<keyword evidence="2" id="KW-1185">Reference proteome</keyword>
<dbReference type="EMBL" id="UYYB01094688">
    <property type="protein sequence ID" value="VDM74850.1"/>
    <property type="molecule type" value="Genomic_DNA"/>
</dbReference>
<reference evidence="1 2" key="1">
    <citation type="submission" date="2018-11" db="EMBL/GenBank/DDBJ databases">
        <authorList>
            <consortium name="Pathogen Informatics"/>
        </authorList>
    </citation>
    <scope>NUCLEOTIDE SEQUENCE [LARGE SCALE GENOMIC DNA]</scope>
</reference>
<proteinExistence type="predicted"/>
<name>A0A3P7IP33_STRVU</name>
<evidence type="ECO:0000313" key="2">
    <source>
        <dbReference type="Proteomes" id="UP000270094"/>
    </source>
</evidence>
<dbReference type="AlphaFoldDB" id="A0A3P7IP33"/>
<organism evidence="1 2">
    <name type="scientific">Strongylus vulgaris</name>
    <name type="common">Blood worm</name>
    <dbReference type="NCBI Taxonomy" id="40348"/>
    <lineage>
        <taxon>Eukaryota</taxon>
        <taxon>Metazoa</taxon>
        <taxon>Ecdysozoa</taxon>
        <taxon>Nematoda</taxon>
        <taxon>Chromadorea</taxon>
        <taxon>Rhabditida</taxon>
        <taxon>Rhabditina</taxon>
        <taxon>Rhabditomorpha</taxon>
        <taxon>Strongyloidea</taxon>
        <taxon>Strongylidae</taxon>
        <taxon>Strongylus</taxon>
    </lineage>
</organism>
<dbReference type="Proteomes" id="UP000270094">
    <property type="component" value="Unassembled WGS sequence"/>
</dbReference>
<sequence>SSNTSCVCHHNPADYPYHICKSIYTRNSPNQIESSQAMQNSAMDETKRQQ</sequence>
<feature type="non-terminal residue" evidence="1">
    <location>
        <position position="50"/>
    </location>
</feature>
<protein>
    <submittedName>
        <fullName evidence="1">Uncharacterized protein</fullName>
    </submittedName>
</protein>
<feature type="non-terminal residue" evidence="1">
    <location>
        <position position="1"/>
    </location>
</feature>
<dbReference type="OrthoDB" id="5865324at2759"/>